<dbReference type="Pfam" id="PF16010">
    <property type="entry name" value="CDH-cyt"/>
    <property type="match status" value="1"/>
</dbReference>
<keyword evidence="2" id="KW-0812">Transmembrane</keyword>
<protein>
    <recommendedName>
        <fullName evidence="4">DOMON domain-containing protein</fullName>
    </recommendedName>
</protein>
<evidence type="ECO:0000313" key="5">
    <source>
        <dbReference type="EMBL" id="VUC20328.1"/>
    </source>
</evidence>
<feature type="transmembrane region" description="Helical" evidence="2">
    <location>
        <begin position="243"/>
        <end position="262"/>
    </location>
</feature>
<dbReference type="PANTHER" id="PTHR47797:SF1">
    <property type="entry name" value="CYTOCHROME B561 DOMAIN-CONTAINING PROTEIN-RELATED"/>
    <property type="match status" value="1"/>
</dbReference>
<feature type="domain" description="DOMON" evidence="4">
    <location>
        <begin position="29"/>
        <end position="143"/>
    </location>
</feature>
<evidence type="ECO:0000256" key="1">
    <source>
        <dbReference type="SAM" id="MobiDB-lite"/>
    </source>
</evidence>
<accession>A0ABY6TNY4</accession>
<sequence>MNAKKFWLLATLGVGQVSSSPVSFCPDDSDICFQWAVPEAGNANIYFQIDAPTSYQWIGLGIGKQMAGAAMFLMYEDGQGNVTVSNRNGKGHSTPLLGDQDSISLLDGSGVKDGRMIANVLYKNTGSLDLSGSSDWIMAQKQGTPLASVDPNESITVHDSHSAFKINLAQASVSQNVNPFSENNDGGNGVSNGDSTGVTETSSNPNSNLILAHGVILTVVFIALYPLGSLLMPWLGKWYIHGAWQMVGFLAMWAGFGIGYVVSSDLDIFFDQTHTRLGVFVIALLGMQPILGLLHHMQYLRQGRRGAFGHVHIWYGRALIIMGMVNGGLGLQLTGASDVYIIVYSVVAGLSALLYAGYATVKSLRSEKTEKEK</sequence>
<keyword evidence="2" id="KW-0472">Membrane</keyword>
<dbReference type="Gene3D" id="2.60.40.1210">
    <property type="entry name" value="Cellobiose dehydrogenase, cytochrome domain"/>
    <property type="match status" value="1"/>
</dbReference>
<dbReference type="PROSITE" id="PS50836">
    <property type="entry name" value="DOMON"/>
    <property type="match status" value="1"/>
</dbReference>
<proteinExistence type="predicted"/>
<gene>
    <name evidence="5" type="ORF">CLO192961_LOCUS20756</name>
</gene>
<evidence type="ECO:0000313" key="6">
    <source>
        <dbReference type="Proteomes" id="UP000766486"/>
    </source>
</evidence>
<name>A0ABY6TNY4_BIOOC</name>
<comment type="caution">
    <text evidence="5">The sequence shown here is derived from an EMBL/GenBank/DDBJ whole genome shotgun (WGS) entry which is preliminary data.</text>
</comment>
<dbReference type="InterPro" id="IPR015920">
    <property type="entry name" value="Cellobiose_DH-like_cyt"/>
</dbReference>
<feature type="chain" id="PRO_5046643934" description="DOMON domain-containing protein" evidence="3">
    <location>
        <begin position="20"/>
        <end position="373"/>
    </location>
</feature>
<evidence type="ECO:0000256" key="2">
    <source>
        <dbReference type="SAM" id="Phobius"/>
    </source>
</evidence>
<feature type="signal peptide" evidence="3">
    <location>
        <begin position="1"/>
        <end position="19"/>
    </location>
</feature>
<dbReference type="Gene3D" id="1.20.120.1770">
    <property type="match status" value="1"/>
</dbReference>
<dbReference type="InterPro" id="IPR005018">
    <property type="entry name" value="DOMON_domain"/>
</dbReference>
<dbReference type="Proteomes" id="UP000766486">
    <property type="component" value="Unassembled WGS sequence"/>
</dbReference>
<keyword evidence="6" id="KW-1185">Reference proteome</keyword>
<evidence type="ECO:0000256" key="3">
    <source>
        <dbReference type="SAM" id="SignalP"/>
    </source>
</evidence>
<feature type="region of interest" description="Disordered" evidence="1">
    <location>
        <begin position="177"/>
        <end position="202"/>
    </location>
</feature>
<dbReference type="EMBL" id="CABFNS010000107">
    <property type="protein sequence ID" value="VUC20328.1"/>
    <property type="molecule type" value="Genomic_DNA"/>
</dbReference>
<feature type="transmembrane region" description="Helical" evidence="2">
    <location>
        <begin position="314"/>
        <end position="333"/>
    </location>
</feature>
<dbReference type="SUPFAM" id="SSF49344">
    <property type="entry name" value="CBD9-like"/>
    <property type="match status" value="1"/>
</dbReference>
<dbReference type="SMART" id="SM00664">
    <property type="entry name" value="DoH"/>
    <property type="match status" value="1"/>
</dbReference>
<feature type="transmembrane region" description="Helical" evidence="2">
    <location>
        <begin position="210"/>
        <end position="231"/>
    </location>
</feature>
<reference evidence="5 6" key="1">
    <citation type="submission" date="2019-06" db="EMBL/GenBank/DDBJ databases">
        <authorList>
            <person name="Broberg M."/>
        </authorList>
    </citation>
    <scope>NUCLEOTIDE SEQUENCE [LARGE SCALE GENOMIC DNA]</scope>
</reference>
<dbReference type="CDD" id="cd08760">
    <property type="entry name" value="Cyt_b561_FRRS1_like"/>
    <property type="match status" value="1"/>
</dbReference>
<feature type="transmembrane region" description="Helical" evidence="2">
    <location>
        <begin position="274"/>
        <end position="294"/>
    </location>
</feature>
<feature type="transmembrane region" description="Helical" evidence="2">
    <location>
        <begin position="339"/>
        <end position="361"/>
    </location>
</feature>
<dbReference type="CDD" id="cd09630">
    <property type="entry name" value="CDH_like_cytochrome"/>
    <property type="match status" value="1"/>
</dbReference>
<keyword evidence="2" id="KW-1133">Transmembrane helix</keyword>
<dbReference type="PANTHER" id="PTHR47797">
    <property type="entry name" value="DEHYDROGENASE, PUTATIVE (AFU_ORTHOLOGUE AFUA_8G05805)-RELATED"/>
    <property type="match status" value="1"/>
</dbReference>
<keyword evidence="3" id="KW-0732">Signal</keyword>
<organism evidence="5 6">
    <name type="scientific">Bionectria ochroleuca</name>
    <name type="common">Gliocladium roseum</name>
    <dbReference type="NCBI Taxonomy" id="29856"/>
    <lineage>
        <taxon>Eukaryota</taxon>
        <taxon>Fungi</taxon>
        <taxon>Dikarya</taxon>
        <taxon>Ascomycota</taxon>
        <taxon>Pezizomycotina</taxon>
        <taxon>Sordariomycetes</taxon>
        <taxon>Hypocreomycetidae</taxon>
        <taxon>Hypocreales</taxon>
        <taxon>Bionectriaceae</taxon>
        <taxon>Clonostachys</taxon>
    </lineage>
</organism>
<evidence type="ECO:0000259" key="4">
    <source>
        <dbReference type="PROSITE" id="PS50836"/>
    </source>
</evidence>